<feature type="signal peptide" evidence="1">
    <location>
        <begin position="1"/>
        <end position="25"/>
    </location>
</feature>
<sequence>MNRSRRLFVLWLAAALAALSSGCAAMSVKPWDRDLMADKRMRFAALPLETAVDGHIYFSKEAAVGGMSVGGGGCGCN</sequence>
<evidence type="ECO:0000313" key="4">
    <source>
        <dbReference type="Proteomes" id="UP000696931"/>
    </source>
</evidence>
<protein>
    <submittedName>
        <fullName evidence="3">DUF4266 domain-containing protein</fullName>
    </submittedName>
</protein>
<feature type="chain" id="PRO_5036713749" evidence="1">
    <location>
        <begin position="26"/>
        <end position="77"/>
    </location>
</feature>
<dbReference type="PROSITE" id="PS51257">
    <property type="entry name" value="PROKAR_LIPOPROTEIN"/>
    <property type="match status" value="1"/>
</dbReference>
<dbReference type="Pfam" id="PF14086">
    <property type="entry name" value="DUF4266"/>
    <property type="match status" value="1"/>
</dbReference>
<reference evidence="3" key="1">
    <citation type="submission" date="2020-07" db="EMBL/GenBank/DDBJ databases">
        <title>Huge and variable diversity of episymbiotic CPR bacteria and DPANN archaea in groundwater ecosystems.</title>
        <authorList>
            <person name="He C.Y."/>
            <person name="Keren R."/>
            <person name="Whittaker M."/>
            <person name="Farag I.F."/>
            <person name="Doudna J."/>
            <person name="Cate J.H.D."/>
            <person name="Banfield J.F."/>
        </authorList>
    </citation>
    <scope>NUCLEOTIDE SEQUENCE</scope>
    <source>
        <strain evidence="3">NC_groundwater_1813_Pr3_B-0.1um_71_17</strain>
    </source>
</reference>
<dbReference type="AlphaFoldDB" id="A0A933SF71"/>
<organism evidence="3 4">
    <name type="scientific">Eiseniibacteriota bacterium</name>
    <dbReference type="NCBI Taxonomy" id="2212470"/>
    <lineage>
        <taxon>Bacteria</taxon>
        <taxon>Candidatus Eiseniibacteriota</taxon>
    </lineage>
</organism>
<evidence type="ECO:0000259" key="2">
    <source>
        <dbReference type="Pfam" id="PF14086"/>
    </source>
</evidence>
<dbReference type="EMBL" id="JACRIW010000048">
    <property type="protein sequence ID" value="MBI5169283.1"/>
    <property type="molecule type" value="Genomic_DNA"/>
</dbReference>
<name>A0A933SF71_UNCEI</name>
<dbReference type="InterPro" id="IPR025362">
    <property type="entry name" value="DUF4266"/>
</dbReference>
<keyword evidence="1" id="KW-0732">Signal</keyword>
<evidence type="ECO:0000313" key="3">
    <source>
        <dbReference type="EMBL" id="MBI5169283.1"/>
    </source>
</evidence>
<comment type="caution">
    <text evidence="3">The sequence shown here is derived from an EMBL/GenBank/DDBJ whole genome shotgun (WGS) entry which is preliminary data.</text>
</comment>
<evidence type="ECO:0000256" key="1">
    <source>
        <dbReference type="SAM" id="SignalP"/>
    </source>
</evidence>
<dbReference type="Proteomes" id="UP000696931">
    <property type="component" value="Unassembled WGS sequence"/>
</dbReference>
<accession>A0A933SF71</accession>
<proteinExistence type="predicted"/>
<gene>
    <name evidence="3" type="ORF">HZA61_07330</name>
</gene>
<feature type="domain" description="DUF4266" evidence="2">
    <location>
        <begin position="28"/>
        <end position="77"/>
    </location>
</feature>